<evidence type="ECO:0000313" key="1">
    <source>
        <dbReference type="EMBL" id="SDM03042.1"/>
    </source>
</evidence>
<sequence length="75" mass="7531">MSGAAYGVEAELPAGWGDVSTPAGGGSWWVLAAGRPASATCELATRVAAATTTAAPCHRPDPCRCLRPGLDSSDM</sequence>
<dbReference type="STRING" id="1137991.SAMN05660642_01394"/>
<protein>
    <submittedName>
        <fullName evidence="1">Uncharacterized protein</fullName>
    </submittedName>
</protein>
<gene>
    <name evidence="1" type="ORF">SAMN05660642_01394</name>
</gene>
<proteinExistence type="predicted"/>
<evidence type="ECO:0000313" key="2">
    <source>
        <dbReference type="Proteomes" id="UP000198680"/>
    </source>
</evidence>
<reference evidence="2" key="1">
    <citation type="submission" date="2016-10" db="EMBL/GenBank/DDBJ databases">
        <authorList>
            <person name="Varghese N."/>
            <person name="Submissions S."/>
        </authorList>
    </citation>
    <scope>NUCLEOTIDE SEQUENCE [LARGE SCALE GENOMIC DNA]</scope>
    <source>
        <strain evidence="2">DSM 45419</strain>
    </source>
</reference>
<organism evidence="1 2">
    <name type="scientific">Geodermatophilus siccatus</name>
    <dbReference type="NCBI Taxonomy" id="1137991"/>
    <lineage>
        <taxon>Bacteria</taxon>
        <taxon>Bacillati</taxon>
        <taxon>Actinomycetota</taxon>
        <taxon>Actinomycetes</taxon>
        <taxon>Geodermatophilales</taxon>
        <taxon>Geodermatophilaceae</taxon>
        <taxon>Geodermatophilus</taxon>
    </lineage>
</organism>
<accession>A0A1G9PW67</accession>
<dbReference type="Proteomes" id="UP000198680">
    <property type="component" value="Unassembled WGS sequence"/>
</dbReference>
<name>A0A1G9PW67_9ACTN</name>
<dbReference type="AlphaFoldDB" id="A0A1G9PW67"/>
<dbReference type="EMBL" id="FNHE01000003">
    <property type="protein sequence ID" value="SDM03042.1"/>
    <property type="molecule type" value="Genomic_DNA"/>
</dbReference>
<keyword evidence="2" id="KW-1185">Reference proteome</keyword>